<dbReference type="PATRIC" id="fig|273677.3.peg.2052"/>
<dbReference type="RefSeq" id="WP_235186118.1">
    <property type="nucleotide sequence ID" value="NZ_JFYO01000006.1"/>
</dbReference>
<organism evidence="1 2">
    <name type="scientific">Microbacterium oleivorans</name>
    <dbReference type="NCBI Taxonomy" id="273677"/>
    <lineage>
        <taxon>Bacteria</taxon>
        <taxon>Bacillati</taxon>
        <taxon>Actinomycetota</taxon>
        <taxon>Actinomycetes</taxon>
        <taxon>Micrococcales</taxon>
        <taxon>Microbacteriaceae</taxon>
        <taxon>Microbacterium</taxon>
    </lineage>
</organism>
<proteinExistence type="predicted"/>
<accession>A0A031FRP7</accession>
<evidence type="ECO:0000313" key="2">
    <source>
        <dbReference type="Proteomes" id="UP000024001"/>
    </source>
</evidence>
<dbReference type="EMBL" id="JFYO01000006">
    <property type="protein sequence ID" value="EZP26866.1"/>
    <property type="molecule type" value="Genomic_DNA"/>
</dbReference>
<keyword evidence="2" id="KW-1185">Reference proteome</keyword>
<comment type="caution">
    <text evidence="1">The sequence shown here is derived from an EMBL/GenBank/DDBJ whole genome shotgun (WGS) entry which is preliminary data.</text>
</comment>
<keyword evidence="1" id="KW-0418">Kinase</keyword>
<keyword evidence="1" id="KW-0808">Transferase</keyword>
<sequence length="92" mass="9691">MYTGTIRPGETRTVDLTGNSLEEIHDAAVAQLPAGFELVSAPVRMIKGSTALTATATFRRVDGIRELEANDRAALFAKVRTGGSSSRSAAPD</sequence>
<protein>
    <submittedName>
        <fullName evidence="1">Glycerol kinase</fullName>
    </submittedName>
</protein>
<name>A0A031FRP7_9MICO</name>
<dbReference type="GO" id="GO:0016301">
    <property type="term" value="F:kinase activity"/>
    <property type="evidence" value="ECO:0007669"/>
    <property type="project" value="UniProtKB-KW"/>
</dbReference>
<gene>
    <name evidence="1" type="ORF">BW34_02068</name>
</gene>
<reference evidence="1 2" key="1">
    <citation type="submission" date="2014-03" db="EMBL/GenBank/DDBJ databases">
        <title>Draft Genome Sequences of 13 Willow Endophytes.</title>
        <authorList>
            <person name="Gan H.Y."/>
            <person name="Gan H.M."/>
            <person name="Savka M.A."/>
            <person name="Hudson A.O."/>
        </authorList>
    </citation>
    <scope>NUCLEOTIDE SEQUENCE [LARGE SCALE GENOMIC DNA]</scope>
    <source>
        <strain evidence="1 2">RIT293</strain>
    </source>
</reference>
<evidence type="ECO:0000313" key="1">
    <source>
        <dbReference type="EMBL" id="EZP26866.1"/>
    </source>
</evidence>
<dbReference type="AlphaFoldDB" id="A0A031FRP7"/>
<dbReference type="Proteomes" id="UP000024001">
    <property type="component" value="Unassembled WGS sequence"/>
</dbReference>